<gene>
    <name evidence="2" type="ORF">PCL_08665</name>
</gene>
<name>A0A2U3DR13_PURLI</name>
<comment type="caution">
    <text evidence="2">The sequence shown here is derived from an EMBL/GenBank/DDBJ whole genome shotgun (WGS) entry which is preliminary data.</text>
</comment>
<protein>
    <submittedName>
        <fullName evidence="2">Uncharacterized protein</fullName>
    </submittedName>
</protein>
<feature type="compositionally biased region" description="Polar residues" evidence="1">
    <location>
        <begin position="222"/>
        <end position="242"/>
    </location>
</feature>
<evidence type="ECO:0000313" key="3">
    <source>
        <dbReference type="Proteomes" id="UP000245956"/>
    </source>
</evidence>
<feature type="region of interest" description="Disordered" evidence="1">
    <location>
        <begin position="33"/>
        <end position="53"/>
    </location>
</feature>
<dbReference type="AlphaFoldDB" id="A0A2U3DR13"/>
<sequence length="318" mass="34489">MGDQARAPAMAVGCLSRRRVAMCRRGSLLRRDAHETARRHPSINTNQRPPGDLVGGRVPTVGWHEPCKNPPQTAAGFRRGLEPRTNRPSPLHLPFPLPLGYLLPTVAAVFIPLFGLRTVNACHNVPSAARQPPGPISTRAIPQEQKRPSVSDSSAPQPLRDLVDTPTPQPMEKDKPASATSRNPSIGPLGNVSVSAGCGLMLTLKLGRRRWHHATSWGGVGQHTSAASRSRPQAHAHTQSEQRPCVSKDENPRHATTPRARGEFTQGTGRTDAHSVPARRVQGMDQLGKHPPLRALPPFHGVGHNGRERRLGLMSSRL</sequence>
<dbReference type="EMBL" id="LCWV01000048">
    <property type="protein sequence ID" value="PWI64696.1"/>
    <property type="molecule type" value="Genomic_DNA"/>
</dbReference>
<feature type="region of interest" description="Disordered" evidence="1">
    <location>
        <begin position="217"/>
        <end position="318"/>
    </location>
</feature>
<proteinExistence type="predicted"/>
<reference evidence="2 3" key="1">
    <citation type="journal article" date="2016" name="Front. Microbiol.">
        <title>Genome and transcriptome sequences reveal the specific parasitism of the nematophagous Purpureocillium lilacinum 36-1.</title>
        <authorList>
            <person name="Xie J."/>
            <person name="Li S."/>
            <person name="Mo C."/>
            <person name="Xiao X."/>
            <person name="Peng D."/>
            <person name="Wang G."/>
            <person name="Xiao Y."/>
        </authorList>
    </citation>
    <scope>NUCLEOTIDE SEQUENCE [LARGE SCALE GENOMIC DNA]</scope>
    <source>
        <strain evidence="2 3">36-1</strain>
    </source>
</reference>
<evidence type="ECO:0000313" key="2">
    <source>
        <dbReference type="EMBL" id="PWI64696.1"/>
    </source>
</evidence>
<organism evidence="2 3">
    <name type="scientific">Purpureocillium lilacinum</name>
    <name type="common">Paecilomyces lilacinus</name>
    <dbReference type="NCBI Taxonomy" id="33203"/>
    <lineage>
        <taxon>Eukaryota</taxon>
        <taxon>Fungi</taxon>
        <taxon>Dikarya</taxon>
        <taxon>Ascomycota</taxon>
        <taxon>Pezizomycotina</taxon>
        <taxon>Sordariomycetes</taxon>
        <taxon>Hypocreomycetidae</taxon>
        <taxon>Hypocreales</taxon>
        <taxon>Ophiocordycipitaceae</taxon>
        <taxon>Purpureocillium</taxon>
    </lineage>
</organism>
<accession>A0A2U3DR13</accession>
<feature type="region of interest" description="Disordered" evidence="1">
    <location>
        <begin position="125"/>
        <end position="192"/>
    </location>
</feature>
<dbReference type="Proteomes" id="UP000245956">
    <property type="component" value="Unassembled WGS sequence"/>
</dbReference>
<evidence type="ECO:0000256" key="1">
    <source>
        <dbReference type="SAM" id="MobiDB-lite"/>
    </source>
</evidence>